<dbReference type="Pfam" id="PF16977">
    <property type="entry name" value="ApeC"/>
    <property type="match status" value="1"/>
</dbReference>
<comment type="caution">
    <text evidence="2">The sequence shown here is derived from an EMBL/GenBank/DDBJ whole genome shotgun (WGS) entry which is preliminary data.</text>
</comment>
<accession>A0A9W9ZC14</accession>
<proteinExistence type="predicted"/>
<evidence type="ECO:0000313" key="2">
    <source>
        <dbReference type="EMBL" id="KAJ7378961.1"/>
    </source>
</evidence>
<dbReference type="Proteomes" id="UP001163046">
    <property type="component" value="Unassembled WGS sequence"/>
</dbReference>
<protein>
    <recommendedName>
        <fullName evidence="1">Apextrin C-terminal domain-containing protein</fullName>
    </recommendedName>
</protein>
<keyword evidence="3" id="KW-1185">Reference proteome</keyword>
<feature type="domain" description="Apextrin C-terminal" evidence="1">
    <location>
        <begin position="73"/>
        <end position="272"/>
    </location>
</feature>
<name>A0A9W9ZC14_9CNID</name>
<gene>
    <name evidence="2" type="ORF">OS493_019660</name>
</gene>
<dbReference type="PANTHER" id="PTHR19324">
    <property type="entry name" value="PERFORIN-LIKE PROTEIN 1"/>
    <property type="match status" value="1"/>
</dbReference>
<reference evidence="2" key="1">
    <citation type="submission" date="2023-01" db="EMBL/GenBank/DDBJ databases">
        <title>Genome assembly of the deep-sea coral Lophelia pertusa.</title>
        <authorList>
            <person name="Herrera S."/>
            <person name="Cordes E."/>
        </authorList>
    </citation>
    <scope>NUCLEOTIDE SEQUENCE</scope>
    <source>
        <strain evidence="2">USNM1676648</strain>
        <tissue evidence="2">Polyp</tissue>
    </source>
</reference>
<dbReference type="InterPro" id="IPR031569">
    <property type="entry name" value="ApeC"/>
</dbReference>
<evidence type="ECO:0000313" key="3">
    <source>
        <dbReference type="Proteomes" id="UP001163046"/>
    </source>
</evidence>
<sequence>MPEPIGLKLVPIYEAFDVNFYTLLDKQSSARCVHSQSLVGTRKNHMKKALNEYPRLKKAMVPVDPEVRIPLTWPVGTYGLPMPKSGCPKGITFPWHVGTRHHDTEDHSPGNNWSTPYDLAGYVDRNNMEQKFCMKTQRNSGISWPKGQYCILKKGPCPQGLRTGYIRWDDEDKNNRNRISGELPDGVYGRNTRIEYCCRVDGNANNAIILPTDSPFVMLKSNKYQCQLVQGMNVQTGYFQWDCEDSNPANGAGGSRPYSSVGNNIKIEYCYYS</sequence>
<evidence type="ECO:0000259" key="1">
    <source>
        <dbReference type="Pfam" id="PF16977"/>
    </source>
</evidence>
<dbReference type="AlphaFoldDB" id="A0A9W9ZC14"/>
<dbReference type="EMBL" id="MU826361">
    <property type="protein sequence ID" value="KAJ7378961.1"/>
    <property type="molecule type" value="Genomic_DNA"/>
</dbReference>
<dbReference type="PANTHER" id="PTHR19324:SF33">
    <property type="entry name" value="MUCIN-5AC"/>
    <property type="match status" value="1"/>
</dbReference>
<organism evidence="2 3">
    <name type="scientific">Desmophyllum pertusum</name>
    <dbReference type="NCBI Taxonomy" id="174260"/>
    <lineage>
        <taxon>Eukaryota</taxon>
        <taxon>Metazoa</taxon>
        <taxon>Cnidaria</taxon>
        <taxon>Anthozoa</taxon>
        <taxon>Hexacorallia</taxon>
        <taxon>Scleractinia</taxon>
        <taxon>Caryophylliina</taxon>
        <taxon>Caryophylliidae</taxon>
        <taxon>Desmophyllum</taxon>
    </lineage>
</organism>
<dbReference type="OrthoDB" id="5954510at2759"/>